<protein>
    <submittedName>
        <fullName evidence="2">Uncharacterized protein</fullName>
    </submittedName>
</protein>
<dbReference type="EMBL" id="LUGG01000019">
    <property type="protein sequence ID" value="OBZ68994.1"/>
    <property type="molecule type" value="Genomic_DNA"/>
</dbReference>
<gene>
    <name evidence="2" type="ORF">A0H81_11297</name>
</gene>
<proteinExistence type="predicted"/>
<accession>A0A1C7M1Q2</accession>
<evidence type="ECO:0000313" key="2">
    <source>
        <dbReference type="EMBL" id="OBZ68994.1"/>
    </source>
</evidence>
<comment type="caution">
    <text evidence="2">The sequence shown here is derived from an EMBL/GenBank/DDBJ whole genome shotgun (WGS) entry which is preliminary data.</text>
</comment>
<keyword evidence="3" id="KW-1185">Reference proteome</keyword>
<feature type="compositionally biased region" description="Pro residues" evidence="1">
    <location>
        <begin position="1"/>
        <end position="16"/>
    </location>
</feature>
<feature type="region of interest" description="Disordered" evidence="1">
    <location>
        <begin position="1"/>
        <end position="21"/>
    </location>
</feature>
<evidence type="ECO:0000256" key="1">
    <source>
        <dbReference type="SAM" id="MobiDB-lite"/>
    </source>
</evidence>
<sequence length="78" mass="8657">MSPPIPQQVIPPQPPRPDLRQFNTTLEPGRIASRATLAPAIALPDQTTRQHTPQIREIRTHIRGSNPIRRPALCIPGT</sequence>
<evidence type="ECO:0000313" key="3">
    <source>
        <dbReference type="Proteomes" id="UP000092993"/>
    </source>
</evidence>
<dbReference type="AlphaFoldDB" id="A0A1C7M1Q2"/>
<dbReference type="Proteomes" id="UP000092993">
    <property type="component" value="Unassembled WGS sequence"/>
</dbReference>
<organism evidence="2 3">
    <name type="scientific">Grifola frondosa</name>
    <name type="common">Maitake</name>
    <name type="synonym">Polyporus frondosus</name>
    <dbReference type="NCBI Taxonomy" id="5627"/>
    <lineage>
        <taxon>Eukaryota</taxon>
        <taxon>Fungi</taxon>
        <taxon>Dikarya</taxon>
        <taxon>Basidiomycota</taxon>
        <taxon>Agaricomycotina</taxon>
        <taxon>Agaricomycetes</taxon>
        <taxon>Polyporales</taxon>
        <taxon>Grifolaceae</taxon>
        <taxon>Grifola</taxon>
    </lineage>
</organism>
<reference evidence="2 3" key="1">
    <citation type="submission" date="2016-03" db="EMBL/GenBank/DDBJ databases">
        <title>Whole genome sequencing of Grifola frondosa 9006-11.</title>
        <authorList>
            <person name="Min B."/>
            <person name="Park H."/>
            <person name="Kim J.-G."/>
            <person name="Cho H."/>
            <person name="Oh Y.-L."/>
            <person name="Kong W.-S."/>
            <person name="Choi I.-G."/>
        </authorList>
    </citation>
    <scope>NUCLEOTIDE SEQUENCE [LARGE SCALE GENOMIC DNA]</scope>
    <source>
        <strain evidence="2 3">9006-11</strain>
    </source>
</reference>
<name>A0A1C7M1Q2_GRIFR</name>